<accession>A0A0F9QJV3</accession>
<gene>
    <name evidence="1" type="ORF">LCGC14_0765150</name>
</gene>
<protein>
    <submittedName>
        <fullName evidence="1">Uncharacterized protein</fullName>
    </submittedName>
</protein>
<dbReference type="EMBL" id="LAZR01001905">
    <property type="protein sequence ID" value="KKN37277.1"/>
    <property type="molecule type" value="Genomic_DNA"/>
</dbReference>
<evidence type="ECO:0000313" key="1">
    <source>
        <dbReference type="EMBL" id="KKN37277.1"/>
    </source>
</evidence>
<sequence>MAKSTIVKDPVDQQLLELQENWETFSQAIAILVAARAELCRSIDFLEGIVRFREWQDEHKETVRDAESTR</sequence>
<comment type="caution">
    <text evidence="1">The sequence shown here is derived from an EMBL/GenBank/DDBJ whole genome shotgun (WGS) entry which is preliminary data.</text>
</comment>
<name>A0A0F9QJV3_9ZZZZ</name>
<proteinExistence type="predicted"/>
<reference evidence="1" key="1">
    <citation type="journal article" date="2015" name="Nature">
        <title>Complex archaea that bridge the gap between prokaryotes and eukaryotes.</title>
        <authorList>
            <person name="Spang A."/>
            <person name="Saw J.H."/>
            <person name="Jorgensen S.L."/>
            <person name="Zaremba-Niedzwiedzka K."/>
            <person name="Martijn J."/>
            <person name="Lind A.E."/>
            <person name="van Eijk R."/>
            <person name="Schleper C."/>
            <person name="Guy L."/>
            <person name="Ettema T.J."/>
        </authorList>
    </citation>
    <scope>NUCLEOTIDE SEQUENCE</scope>
</reference>
<dbReference type="AlphaFoldDB" id="A0A0F9QJV3"/>
<organism evidence="1">
    <name type="scientific">marine sediment metagenome</name>
    <dbReference type="NCBI Taxonomy" id="412755"/>
    <lineage>
        <taxon>unclassified sequences</taxon>
        <taxon>metagenomes</taxon>
        <taxon>ecological metagenomes</taxon>
    </lineage>
</organism>